<keyword evidence="3" id="KW-1185">Reference proteome</keyword>
<dbReference type="Proteomes" id="UP001598673">
    <property type="component" value="Unassembled WGS sequence"/>
</dbReference>
<organism evidence="2 3">
    <name type="scientific">Prauserella salsuginis</name>
    <dbReference type="NCBI Taxonomy" id="387889"/>
    <lineage>
        <taxon>Bacteria</taxon>
        <taxon>Bacillati</taxon>
        <taxon>Actinomycetota</taxon>
        <taxon>Actinomycetes</taxon>
        <taxon>Pseudonocardiales</taxon>
        <taxon>Pseudonocardiaceae</taxon>
        <taxon>Prauserella</taxon>
        <taxon>Prauserella salsuginis group</taxon>
    </lineage>
</organism>
<evidence type="ECO:0000256" key="1">
    <source>
        <dbReference type="SAM" id="MobiDB-lite"/>
    </source>
</evidence>
<proteinExistence type="predicted"/>
<feature type="region of interest" description="Disordered" evidence="1">
    <location>
        <begin position="70"/>
        <end position="90"/>
    </location>
</feature>
<reference evidence="2 3" key="1">
    <citation type="submission" date="2024-09" db="EMBL/GenBank/DDBJ databases">
        <title>The Natural Products Discovery Center: Release of the First 8490 Sequenced Strains for Exploring Actinobacteria Biosynthetic Diversity.</title>
        <authorList>
            <person name="Kalkreuter E."/>
            <person name="Kautsar S.A."/>
            <person name="Yang D."/>
            <person name="Bader C.D."/>
            <person name="Teijaro C.N."/>
            <person name="Fluegel L."/>
            <person name="Davis C.M."/>
            <person name="Simpson J.R."/>
            <person name="Lauterbach L."/>
            <person name="Steele A.D."/>
            <person name="Gui C."/>
            <person name="Meng S."/>
            <person name="Li G."/>
            <person name="Viehrig K."/>
            <person name="Ye F."/>
            <person name="Su P."/>
            <person name="Kiefer A.F."/>
            <person name="Nichols A."/>
            <person name="Cepeda A.J."/>
            <person name="Yan W."/>
            <person name="Fan B."/>
            <person name="Jiang Y."/>
            <person name="Adhikari A."/>
            <person name="Zheng C.-J."/>
            <person name="Schuster L."/>
            <person name="Cowan T.M."/>
            <person name="Smanski M.J."/>
            <person name="Chevrette M.G."/>
            <person name="De Carvalho L.P.S."/>
            <person name="Shen B."/>
        </authorList>
    </citation>
    <scope>NUCLEOTIDE SEQUENCE [LARGE SCALE GENOMIC DNA]</scope>
    <source>
        <strain evidence="2 3">NPDC060353</strain>
    </source>
</reference>
<feature type="region of interest" description="Disordered" evidence="1">
    <location>
        <begin position="1"/>
        <end position="53"/>
    </location>
</feature>
<feature type="compositionally biased region" description="Low complexity" evidence="1">
    <location>
        <begin position="35"/>
        <end position="47"/>
    </location>
</feature>
<name>A0ABW6G7K6_9PSEU</name>
<evidence type="ECO:0000313" key="2">
    <source>
        <dbReference type="EMBL" id="MFD6795190.1"/>
    </source>
</evidence>
<gene>
    <name evidence="2" type="ORF">ACFWGY_17790</name>
</gene>
<protein>
    <submittedName>
        <fullName evidence="2">Uncharacterized protein</fullName>
    </submittedName>
</protein>
<accession>A0ABW6G7K6</accession>
<evidence type="ECO:0000313" key="3">
    <source>
        <dbReference type="Proteomes" id="UP001598673"/>
    </source>
</evidence>
<dbReference type="RefSeq" id="WP_258937298.1">
    <property type="nucleotide sequence ID" value="NZ_JANBBF010000011.1"/>
</dbReference>
<sequence length="90" mass="9054">MRRHDTTEGAWANQQIPVSAADIPAPDDAGVPGNAAVPGDVAPDDAAWSVGPVTDSVTGAAAAPEFALEANPADVAEQQLTVPTEPPDRG</sequence>
<comment type="caution">
    <text evidence="2">The sequence shown here is derived from an EMBL/GenBank/DDBJ whole genome shotgun (WGS) entry which is preliminary data.</text>
</comment>
<dbReference type="EMBL" id="JBHXCV010000011">
    <property type="protein sequence ID" value="MFD6795190.1"/>
    <property type="molecule type" value="Genomic_DNA"/>
</dbReference>